<organism evidence="2 3">
    <name type="scientific">Morganella morganii</name>
    <name type="common">Proteus morganii</name>
    <dbReference type="NCBI Taxonomy" id="582"/>
    <lineage>
        <taxon>Bacteria</taxon>
        <taxon>Pseudomonadati</taxon>
        <taxon>Pseudomonadota</taxon>
        <taxon>Gammaproteobacteria</taxon>
        <taxon>Enterobacterales</taxon>
        <taxon>Morganellaceae</taxon>
        <taxon>Morganella</taxon>
    </lineage>
</organism>
<gene>
    <name evidence="2" type="ORF">CKG00_10880</name>
</gene>
<evidence type="ECO:0000313" key="3">
    <source>
        <dbReference type="Proteomes" id="UP000286908"/>
    </source>
</evidence>
<proteinExistence type="predicted"/>
<evidence type="ECO:0008006" key="4">
    <source>
        <dbReference type="Google" id="ProtNLM"/>
    </source>
</evidence>
<accession>A0A433ZXK0</accession>
<evidence type="ECO:0000313" key="2">
    <source>
        <dbReference type="EMBL" id="RUT66835.1"/>
    </source>
</evidence>
<dbReference type="AlphaFoldDB" id="A0A433ZXK0"/>
<dbReference type="Proteomes" id="UP000286908">
    <property type="component" value="Unassembled WGS sequence"/>
</dbReference>
<reference evidence="2 3" key="1">
    <citation type="submission" date="2017-08" db="EMBL/GenBank/DDBJ databases">
        <title>Draft genome sequence of pheromone producing symbiont Morganella morganii, of the female New Zealand grass grub Costelytra giveni.</title>
        <authorList>
            <person name="Laugraud A."/>
            <person name="Young S.D."/>
            <person name="Hurst M.H."/>
        </authorList>
    </citation>
    <scope>NUCLEOTIDE SEQUENCE [LARGE SCALE GENOMIC DNA]</scope>
    <source>
        <strain evidence="2 3">MMsCG</strain>
    </source>
</reference>
<feature type="transmembrane region" description="Helical" evidence="1">
    <location>
        <begin position="110"/>
        <end position="137"/>
    </location>
</feature>
<keyword evidence="1" id="KW-1133">Transmembrane helix</keyword>
<dbReference type="OrthoDB" id="2242169at2"/>
<comment type="caution">
    <text evidence="2">The sequence shown here is derived from an EMBL/GenBank/DDBJ whole genome shotgun (WGS) entry which is preliminary data.</text>
</comment>
<name>A0A433ZXK0_MORMO</name>
<protein>
    <recommendedName>
        <fullName evidence="4">DUF3592 domain-containing protein</fullName>
    </recommendedName>
</protein>
<evidence type="ECO:0000256" key="1">
    <source>
        <dbReference type="SAM" id="Phobius"/>
    </source>
</evidence>
<keyword evidence="1" id="KW-0812">Transmembrane</keyword>
<dbReference type="EMBL" id="NRQY01000001">
    <property type="protein sequence ID" value="RUT66835.1"/>
    <property type="molecule type" value="Genomic_DNA"/>
</dbReference>
<feature type="transmembrane region" description="Helical" evidence="1">
    <location>
        <begin position="7"/>
        <end position="28"/>
    </location>
</feature>
<sequence>MFTKVRIIFGIFAVIGLLMLMGGSYLYLSGYSQEKNGIVATGQIIDLSVHRSDNGISYCPVVKYTDGQDTYVMESSYCSSGYRNASGDNIEVIYQPGIPANAVIHSFGGLYGGAVILLGMGVIFALVGTLPLIIMYLRGKSAQRLLREGMPIKARITGAEMNTTISINGRCPFRIVAQVHNSAENTVKLYYSRNIAFDPAPFIHQEFVTVYADTKNPDNYFMDISFLPVVK</sequence>
<keyword evidence="1" id="KW-0472">Membrane</keyword>